<gene>
    <name evidence="1" type="ORF">J3R30DRAFT_3287510</name>
</gene>
<reference evidence="1" key="1">
    <citation type="submission" date="2022-08" db="EMBL/GenBank/DDBJ databases">
        <title>A Global Phylogenomic Analysis of the Shiitake Genus Lentinula.</title>
        <authorList>
            <consortium name="DOE Joint Genome Institute"/>
            <person name="Sierra-Patev S."/>
            <person name="Min B."/>
            <person name="Naranjo-Ortiz M."/>
            <person name="Looney B."/>
            <person name="Konkel Z."/>
            <person name="Slot J.C."/>
            <person name="Sakamoto Y."/>
            <person name="Steenwyk J.L."/>
            <person name="Rokas A."/>
            <person name="Carro J."/>
            <person name="Camarero S."/>
            <person name="Ferreira P."/>
            <person name="Molpeceres G."/>
            <person name="Ruiz-Duenas F.J."/>
            <person name="Serrano A."/>
            <person name="Henrissat B."/>
            <person name="Drula E."/>
            <person name="Hughes K.W."/>
            <person name="Mata J.L."/>
            <person name="Ishikawa N.K."/>
            <person name="Vargas-Isla R."/>
            <person name="Ushijima S."/>
            <person name="Smith C.A."/>
            <person name="Ahrendt S."/>
            <person name="Andreopoulos W."/>
            <person name="He G."/>
            <person name="Labutti K."/>
            <person name="Lipzen A."/>
            <person name="Ng V."/>
            <person name="Riley R."/>
            <person name="Sandor L."/>
            <person name="Barry K."/>
            <person name="Martinez A.T."/>
            <person name="Xiao Y."/>
            <person name="Gibbons J.G."/>
            <person name="Terashima K."/>
            <person name="Grigoriev I.V."/>
            <person name="Hibbett D.S."/>
        </authorList>
    </citation>
    <scope>NUCLEOTIDE SEQUENCE</scope>
    <source>
        <strain evidence="1">JLM2183</strain>
    </source>
</reference>
<sequence length="50" mass="6124">MSAIWRSIHHKDINRKAWYFLWMAIHNGYKVGDYWKHIPSTEPRAECLYC</sequence>
<organism evidence="1 2">
    <name type="scientific">Lentinula aciculospora</name>
    <dbReference type="NCBI Taxonomy" id="153920"/>
    <lineage>
        <taxon>Eukaryota</taxon>
        <taxon>Fungi</taxon>
        <taxon>Dikarya</taxon>
        <taxon>Basidiomycota</taxon>
        <taxon>Agaricomycotina</taxon>
        <taxon>Agaricomycetes</taxon>
        <taxon>Agaricomycetidae</taxon>
        <taxon>Agaricales</taxon>
        <taxon>Marasmiineae</taxon>
        <taxon>Omphalotaceae</taxon>
        <taxon>Lentinula</taxon>
    </lineage>
</organism>
<keyword evidence="2" id="KW-1185">Reference proteome</keyword>
<dbReference type="EMBL" id="JAOTPV010000006">
    <property type="protein sequence ID" value="KAJ4480834.1"/>
    <property type="molecule type" value="Genomic_DNA"/>
</dbReference>
<evidence type="ECO:0008006" key="3">
    <source>
        <dbReference type="Google" id="ProtNLM"/>
    </source>
</evidence>
<proteinExistence type="predicted"/>
<evidence type="ECO:0000313" key="2">
    <source>
        <dbReference type="Proteomes" id="UP001150266"/>
    </source>
</evidence>
<dbReference type="Proteomes" id="UP001150266">
    <property type="component" value="Unassembled WGS sequence"/>
</dbReference>
<dbReference type="AlphaFoldDB" id="A0A9W9AFF4"/>
<dbReference type="OrthoDB" id="2752996at2759"/>
<name>A0A9W9AFF4_9AGAR</name>
<evidence type="ECO:0000313" key="1">
    <source>
        <dbReference type="EMBL" id="KAJ4480834.1"/>
    </source>
</evidence>
<protein>
    <recommendedName>
        <fullName evidence="3">Reverse transcriptase zinc-binding domain-containing protein</fullName>
    </recommendedName>
</protein>
<accession>A0A9W9AFF4</accession>
<comment type="caution">
    <text evidence="1">The sequence shown here is derived from an EMBL/GenBank/DDBJ whole genome shotgun (WGS) entry which is preliminary data.</text>
</comment>